<dbReference type="EnsemblMetazoa" id="AMIN000133-RA">
    <property type="protein sequence ID" value="AMIN000133-PA"/>
    <property type="gene ID" value="AMIN000133"/>
</dbReference>
<evidence type="ECO:0000313" key="4">
    <source>
        <dbReference type="EnsemblMetazoa" id="AMIN000133-PA"/>
    </source>
</evidence>
<dbReference type="PANTHER" id="PTHR24258">
    <property type="entry name" value="SERINE PROTEASE-RELATED"/>
    <property type="match status" value="1"/>
</dbReference>
<dbReference type="InterPro" id="IPR009003">
    <property type="entry name" value="Peptidase_S1_PA"/>
</dbReference>
<dbReference type="GO" id="GO:0006508">
    <property type="term" value="P:proteolysis"/>
    <property type="evidence" value="ECO:0007669"/>
    <property type="project" value="InterPro"/>
</dbReference>
<dbReference type="GO" id="GO:0004252">
    <property type="term" value="F:serine-type endopeptidase activity"/>
    <property type="evidence" value="ECO:0007669"/>
    <property type="project" value="InterPro"/>
</dbReference>
<dbReference type="STRING" id="112268.A0A182VQ04"/>
<evidence type="ECO:0000256" key="2">
    <source>
        <dbReference type="SAM" id="MobiDB-lite"/>
    </source>
</evidence>
<feature type="region of interest" description="Disordered" evidence="2">
    <location>
        <begin position="414"/>
        <end position="440"/>
    </location>
</feature>
<organism evidence="4 5">
    <name type="scientific">Anopheles minimus</name>
    <dbReference type="NCBI Taxonomy" id="112268"/>
    <lineage>
        <taxon>Eukaryota</taxon>
        <taxon>Metazoa</taxon>
        <taxon>Ecdysozoa</taxon>
        <taxon>Arthropoda</taxon>
        <taxon>Hexapoda</taxon>
        <taxon>Insecta</taxon>
        <taxon>Pterygota</taxon>
        <taxon>Neoptera</taxon>
        <taxon>Endopterygota</taxon>
        <taxon>Diptera</taxon>
        <taxon>Nematocera</taxon>
        <taxon>Culicoidea</taxon>
        <taxon>Culicidae</taxon>
        <taxon>Anophelinae</taxon>
        <taxon>Anopheles</taxon>
    </lineage>
</organism>
<evidence type="ECO:0000313" key="5">
    <source>
        <dbReference type="Proteomes" id="UP000075920"/>
    </source>
</evidence>
<accession>A0A182VQ04</accession>
<proteinExistence type="inferred from homology"/>
<dbReference type="Gene3D" id="2.40.10.10">
    <property type="entry name" value="Trypsin-like serine proteases"/>
    <property type="match status" value="2"/>
</dbReference>
<evidence type="ECO:0000256" key="1">
    <source>
        <dbReference type="ARBA" id="ARBA00024195"/>
    </source>
</evidence>
<feature type="compositionally biased region" description="Basic residues" evidence="2">
    <location>
        <begin position="424"/>
        <end position="440"/>
    </location>
</feature>
<feature type="region of interest" description="Disordered" evidence="2">
    <location>
        <begin position="350"/>
        <end position="376"/>
    </location>
</feature>
<sequence>MMRWSQWKLHYRSFHTKFSVTGRPSQPAYHVQLLWASTNHPIALIAKTSPPPQIAVGEVVPALIDFHHYYISQTGNDKRPLAEVTTTAMSAPTCTRQMRRCLVTGRSLGVRYFPASAVDERSLGMVMPVPMHMPVAVAMMVNTVHLKKTNYKYHSLEHTEKVKDPTKKSGMFHYISQVAPKGCCPQKCMQAYETLNAPVPSPASASDPAPNESLLHSTPIFLLYMTSTRNHRCTASSAWRYFLSRQSTSSAAFIFIAPVMAVSVRLGDWNLQTDPDCSTAAGDNECTSPVQDIAIEKITVPSNYTGTGSPAVKQDIALLRLARKVEFNDSVAPICLPLDKAGWTSYSTENGQFHESGWGKTPDGNGGKQREGEDEVVSPPLWRRIAQDYSLRNRSATATLHAIEPASLQSAFRVAAGGGGGGKMGRRRYKRRRRRPCRTP</sequence>
<feature type="domain" description="Peptidase S1" evidence="3">
    <location>
        <begin position="290"/>
        <end position="366"/>
    </location>
</feature>
<dbReference type="SUPFAM" id="SSF50494">
    <property type="entry name" value="Trypsin-like serine proteases"/>
    <property type="match status" value="1"/>
</dbReference>
<name>A0A182VQ04_9DIPT</name>
<dbReference type="PANTHER" id="PTHR24258:SF144">
    <property type="entry name" value="GH14088P"/>
    <property type="match status" value="1"/>
</dbReference>
<dbReference type="VEuPathDB" id="VectorBase:AMIN000133"/>
<evidence type="ECO:0000259" key="3">
    <source>
        <dbReference type="Pfam" id="PF00089"/>
    </source>
</evidence>
<reference evidence="4" key="2">
    <citation type="submission" date="2020-05" db="UniProtKB">
        <authorList>
            <consortium name="EnsemblMetazoa"/>
        </authorList>
    </citation>
    <scope>IDENTIFICATION</scope>
    <source>
        <strain evidence="4">MINIMUS1</strain>
    </source>
</reference>
<dbReference type="InterPro" id="IPR001254">
    <property type="entry name" value="Trypsin_dom"/>
</dbReference>
<comment type="similarity">
    <text evidence="1">Belongs to the peptidase S1 family. CLIP subfamily.</text>
</comment>
<keyword evidence="5" id="KW-1185">Reference proteome</keyword>
<dbReference type="InterPro" id="IPR043504">
    <property type="entry name" value="Peptidase_S1_PA_chymotrypsin"/>
</dbReference>
<reference evidence="5" key="1">
    <citation type="submission" date="2013-03" db="EMBL/GenBank/DDBJ databases">
        <title>The Genome Sequence of Anopheles minimus MINIMUS1.</title>
        <authorList>
            <consortium name="The Broad Institute Genomics Platform"/>
            <person name="Neafsey D.E."/>
            <person name="Walton C."/>
            <person name="Walker B."/>
            <person name="Young S.K."/>
            <person name="Zeng Q."/>
            <person name="Gargeya S."/>
            <person name="Fitzgerald M."/>
            <person name="Haas B."/>
            <person name="Abouelleil A."/>
            <person name="Allen A.W."/>
            <person name="Alvarado L."/>
            <person name="Arachchi H.M."/>
            <person name="Berlin A.M."/>
            <person name="Chapman S.B."/>
            <person name="Gainer-Dewar J."/>
            <person name="Goldberg J."/>
            <person name="Griggs A."/>
            <person name="Gujja S."/>
            <person name="Hansen M."/>
            <person name="Howarth C."/>
            <person name="Imamovic A."/>
            <person name="Ireland A."/>
            <person name="Larimer J."/>
            <person name="McCowan C."/>
            <person name="Murphy C."/>
            <person name="Pearson M."/>
            <person name="Poon T.W."/>
            <person name="Priest M."/>
            <person name="Roberts A."/>
            <person name="Saif S."/>
            <person name="Shea T."/>
            <person name="Sisk P."/>
            <person name="Sykes S."/>
            <person name="Wortman J."/>
            <person name="Nusbaum C."/>
            <person name="Birren B."/>
        </authorList>
    </citation>
    <scope>NUCLEOTIDE SEQUENCE [LARGE SCALE GENOMIC DNA]</scope>
    <source>
        <strain evidence="5">MINIMUS1</strain>
    </source>
</reference>
<dbReference type="AlphaFoldDB" id="A0A182VQ04"/>
<protein>
    <recommendedName>
        <fullName evidence="3">Peptidase S1 domain-containing protein</fullName>
    </recommendedName>
</protein>
<dbReference type="Pfam" id="PF00089">
    <property type="entry name" value="Trypsin"/>
    <property type="match status" value="1"/>
</dbReference>
<dbReference type="Proteomes" id="UP000075920">
    <property type="component" value="Unassembled WGS sequence"/>
</dbReference>